<dbReference type="OrthoDB" id="3286086at2"/>
<dbReference type="RefSeq" id="WP_058298495.1">
    <property type="nucleotide sequence ID" value="NZ_FMAU01000002.1"/>
</dbReference>
<evidence type="ECO:0000313" key="2">
    <source>
        <dbReference type="Proteomes" id="UP000181997"/>
    </source>
</evidence>
<organism evidence="1 2">
    <name type="scientific">[Bacillus] enclensis</name>
    <dbReference type="NCBI Taxonomy" id="1402860"/>
    <lineage>
        <taxon>Bacteria</taxon>
        <taxon>Bacillati</taxon>
        <taxon>Bacillota</taxon>
        <taxon>Bacilli</taxon>
        <taxon>Bacillales</taxon>
        <taxon>Bacillaceae</taxon>
        <taxon>Rossellomorea</taxon>
    </lineage>
</organism>
<evidence type="ECO:0008006" key="3">
    <source>
        <dbReference type="Google" id="ProtNLM"/>
    </source>
</evidence>
<dbReference type="InterPro" id="IPR008930">
    <property type="entry name" value="Terpenoid_cyclase/PrenylTrfase"/>
</dbReference>
<dbReference type="Proteomes" id="UP000181997">
    <property type="component" value="Unassembled WGS sequence"/>
</dbReference>
<evidence type="ECO:0000313" key="1">
    <source>
        <dbReference type="EMBL" id="SCC07699.1"/>
    </source>
</evidence>
<dbReference type="SUPFAM" id="SSF48239">
    <property type="entry name" value="Terpenoid cyclases/Protein prenyltransferases"/>
    <property type="match status" value="1"/>
</dbReference>
<dbReference type="EMBL" id="FMAU01000002">
    <property type="protein sequence ID" value="SCC07699.1"/>
    <property type="molecule type" value="Genomic_DNA"/>
</dbReference>
<proteinExistence type="predicted"/>
<accession>A0A0V8HJD5</accession>
<name>A0A0V8HJD5_9BACI</name>
<keyword evidence="2" id="KW-1185">Reference proteome</keyword>
<gene>
    <name evidence="1" type="ORF">GA0061094_2313</name>
</gene>
<protein>
    <recommendedName>
        <fullName evidence="3">Prenyltransferase and squalene oxidase repeat-containing protein</fullName>
    </recommendedName>
</protein>
<sequence>MKLTQDNWDAAKSFIFSQARPLEQKLFNYHFENGSKEDAVNELISFQNNDGGFGNCLEPDFRLEISSPMATTVGLQIAADLQLGKNHPVITKALSYLESVYDDQKIIWHAVPPEINEVPHAPWWHFDHEKGFCGVQATWANPNAEIIGYFHLFKQEEPLLGKWTKMAGEELSKLPRPLGKHDFLCYSRLLHNLSTYSETKQYIYSALSQAVHETVCKDPSRWNEYVAKPLDAAPDPSSPFFEHLKKDITLQLDYEIKSQHEKGYWQPAWSWFGHYEETWKKAEIEWRGINTLSMLRSLAAYEKIE</sequence>
<dbReference type="AlphaFoldDB" id="A0A0V8HJD5"/>
<reference evidence="2" key="1">
    <citation type="submission" date="2016-08" db="EMBL/GenBank/DDBJ databases">
        <authorList>
            <person name="Varghese N."/>
            <person name="Submissions Spin"/>
        </authorList>
    </citation>
    <scope>NUCLEOTIDE SEQUENCE [LARGE SCALE GENOMIC DNA]</scope>
    <source>
        <strain evidence="2">SGD-1123</strain>
    </source>
</reference>